<dbReference type="InterPro" id="IPR036457">
    <property type="entry name" value="PPM-type-like_dom_sf"/>
</dbReference>
<evidence type="ECO:0000313" key="2">
    <source>
        <dbReference type="Proteomes" id="UP000326169"/>
    </source>
</evidence>
<comment type="caution">
    <text evidence="1">The sequence shown here is derived from an EMBL/GenBank/DDBJ whole genome shotgun (WGS) entry which is preliminary data.</text>
</comment>
<protein>
    <submittedName>
        <fullName evidence="1">Protein serine/threonine phosphatase</fullName>
    </submittedName>
</protein>
<organism evidence="1 2">
    <name type="scientific">Limnospira platensis NIES-46</name>
    <dbReference type="NCBI Taxonomy" id="1236695"/>
    <lineage>
        <taxon>Bacteria</taxon>
        <taxon>Bacillati</taxon>
        <taxon>Cyanobacteriota</taxon>
        <taxon>Cyanophyceae</taxon>
        <taxon>Oscillatoriophycideae</taxon>
        <taxon>Oscillatoriales</taxon>
        <taxon>Sirenicapillariaceae</taxon>
        <taxon>Limnospira</taxon>
    </lineage>
</organism>
<evidence type="ECO:0000313" key="1">
    <source>
        <dbReference type="EMBL" id="GCE95282.1"/>
    </source>
</evidence>
<dbReference type="Gene3D" id="3.60.40.10">
    <property type="entry name" value="PPM-type phosphatase domain"/>
    <property type="match status" value="1"/>
</dbReference>
<sequence>MEPADEVGGDYYEIILESNGRSTVGIGDVTGHGLERC</sequence>
<reference evidence="1 2" key="1">
    <citation type="journal article" date="2019" name="J Genomics">
        <title>The Draft Genome of a Hydrogen-producing Cyanobacterium, Arthrospira platensis NIES-46.</title>
        <authorList>
            <person name="Suzuki S."/>
            <person name="Yamaguchi H."/>
            <person name="Kawachi M."/>
        </authorList>
    </citation>
    <scope>NUCLEOTIDE SEQUENCE [LARGE SCALE GENOMIC DNA]</scope>
    <source>
        <strain evidence="1 2">NIES-46</strain>
    </source>
</reference>
<gene>
    <name evidence="1" type="ORF">NIES46_33450</name>
</gene>
<keyword evidence="2" id="KW-1185">Reference proteome</keyword>
<accession>A0A5M3T9I0</accession>
<name>A0A5M3T9I0_LIMPL</name>
<proteinExistence type="predicted"/>
<dbReference type="EMBL" id="BIMW01000126">
    <property type="protein sequence ID" value="GCE95282.1"/>
    <property type="molecule type" value="Genomic_DNA"/>
</dbReference>
<dbReference type="Proteomes" id="UP000326169">
    <property type="component" value="Unassembled WGS sequence"/>
</dbReference>